<organism evidence="2">
    <name type="scientific">Cacopsylla melanoneura</name>
    <dbReference type="NCBI Taxonomy" id="428564"/>
    <lineage>
        <taxon>Eukaryota</taxon>
        <taxon>Metazoa</taxon>
        <taxon>Ecdysozoa</taxon>
        <taxon>Arthropoda</taxon>
        <taxon>Hexapoda</taxon>
        <taxon>Insecta</taxon>
        <taxon>Pterygota</taxon>
        <taxon>Neoptera</taxon>
        <taxon>Paraneoptera</taxon>
        <taxon>Hemiptera</taxon>
        <taxon>Sternorrhyncha</taxon>
        <taxon>Psylloidea</taxon>
        <taxon>Psyllidae</taxon>
        <taxon>Psyllinae</taxon>
        <taxon>Cacopsylla</taxon>
    </lineage>
</organism>
<feature type="transmembrane region" description="Helical" evidence="1">
    <location>
        <begin position="45"/>
        <end position="68"/>
    </location>
</feature>
<feature type="transmembrane region" description="Helical" evidence="1">
    <location>
        <begin position="12"/>
        <end position="33"/>
    </location>
</feature>
<protein>
    <submittedName>
        <fullName evidence="2">Uncharacterized protein</fullName>
    </submittedName>
</protein>
<reference evidence="2" key="1">
    <citation type="submission" date="2021-05" db="EMBL/GenBank/DDBJ databases">
        <authorList>
            <person name="Alioto T."/>
            <person name="Alioto T."/>
            <person name="Gomez Garrido J."/>
        </authorList>
    </citation>
    <scope>NUCLEOTIDE SEQUENCE</scope>
</reference>
<evidence type="ECO:0000313" key="2">
    <source>
        <dbReference type="EMBL" id="CAG6727665.1"/>
    </source>
</evidence>
<dbReference type="AlphaFoldDB" id="A0A8D9DUG7"/>
<feature type="transmembrane region" description="Helical" evidence="1">
    <location>
        <begin position="166"/>
        <end position="194"/>
    </location>
</feature>
<evidence type="ECO:0000256" key="1">
    <source>
        <dbReference type="SAM" id="Phobius"/>
    </source>
</evidence>
<accession>A0A8D9DUG7</accession>
<dbReference type="EMBL" id="HBUF01374525">
    <property type="protein sequence ID" value="CAG6727665.1"/>
    <property type="molecule type" value="Transcribed_RNA"/>
</dbReference>
<dbReference type="EMBL" id="HBUF01374524">
    <property type="protein sequence ID" value="CAG6727664.1"/>
    <property type="molecule type" value="Transcribed_RNA"/>
</dbReference>
<feature type="transmembrane region" description="Helical" evidence="1">
    <location>
        <begin position="128"/>
        <end position="154"/>
    </location>
</feature>
<keyword evidence="1" id="KW-1133">Transmembrane helix</keyword>
<proteinExistence type="predicted"/>
<sequence length="211" mass="23610">MSIGFPSTNSLSYLSTALLFCSLYDFINGYSFFRISITSLGKSSITTILVVFSFAVLARMFSFFFNVVSPSEIGLFSLALPNLRIKSTSVGSTLISNFSLKSFKTFFSSVAEFSSSSCSRLKMMRFRFFSFLSILYVLFLTFFSIFWILVFILLKSSTSGSIFSSIFVLIFSVSVCISALFMSILVFISLILLLRASMNLSIFSSSVIFRE</sequence>
<name>A0A8D9DUG7_9HEMI</name>
<keyword evidence="1" id="KW-0812">Transmembrane</keyword>
<keyword evidence="1" id="KW-0472">Membrane</keyword>